<reference evidence="2" key="1">
    <citation type="submission" date="2018-02" db="EMBL/GenBank/DDBJ databases">
        <title>Rhizophora mucronata_Transcriptome.</title>
        <authorList>
            <person name="Meera S.P."/>
            <person name="Sreeshan A."/>
            <person name="Augustine A."/>
        </authorList>
    </citation>
    <scope>NUCLEOTIDE SEQUENCE</scope>
    <source>
        <tissue evidence="2">Leaf</tissue>
    </source>
</reference>
<keyword evidence="1" id="KW-1133">Transmembrane helix</keyword>
<feature type="transmembrane region" description="Helical" evidence="1">
    <location>
        <begin position="36"/>
        <end position="63"/>
    </location>
</feature>
<proteinExistence type="predicted"/>
<keyword evidence="1" id="KW-0472">Membrane</keyword>
<keyword evidence="1" id="KW-0812">Transmembrane</keyword>
<organism evidence="2">
    <name type="scientific">Rhizophora mucronata</name>
    <name type="common">Asiatic mangrove</name>
    <dbReference type="NCBI Taxonomy" id="61149"/>
    <lineage>
        <taxon>Eukaryota</taxon>
        <taxon>Viridiplantae</taxon>
        <taxon>Streptophyta</taxon>
        <taxon>Embryophyta</taxon>
        <taxon>Tracheophyta</taxon>
        <taxon>Spermatophyta</taxon>
        <taxon>Magnoliopsida</taxon>
        <taxon>eudicotyledons</taxon>
        <taxon>Gunneridae</taxon>
        <taxon>Pentapetalae</taxon>
        <taxon>rosids</taxon>
        <taxon>fabids</taxon>
        <taxon>Malpighiales</taxon>
        <taxon>Rhizophoraceae</taxon>
        <taxon>Rhizophora</taxon>
    </lineage>
</organism>
<evidence type="ECO:0000313" key="2">
    <source>
        <dbReference type="EMBL" id="MBX17509.1"/>
    </source>
</evidence>
<evidence type="ECO:0000256" key="1">
    <source>
        <dbReference type="SAM" id="Phobius"/>
    </source>
</evidence>
<sequence>MGLALYLELKYCFFGKFRNFDGHFHLGFGNFRDFYWIFYSPVSIFVPCFVSPCPLFCFFCCVIGTPC</sequence>
<dbReference type="EMBL" id="GGEC01037025">
    <property type="protein sequence ID" value="MBX17509.1"/>
    <property type="molecule type" value="Transcribed_RNA"/>
</dbReference>
<name>A0A2P2LHR0_RHIMU</name>
<dbReference type="AlphaFoldDB" id="A0A2P2LHR0"/>
<protein>
    <submittedName>
        <fullName evidence="2">Uncharacterized protein</fullName>
    </submittedName>
</protein>
<accession>A0A2P2LHR0</accession>